<reference evidence="5 6" key="1">
    <citation type="journal article" date="2024" name="Nat. Commun.">
        <title>Phylogenomics reveals the evolutionary origins of lichenization in chlorophyte algae.</title>
        <authorList>
            <person name="Puginier C."/>
            <person name="Libourel C."/>
            <person name="Otte J."/>
            <person name="Skaloud P."/>
            <person name="Haon M."/>
            <person name="Grisel S."/>
            <person name="Petersen M."/>
            <person name="Berrin J.G."/>
            <person name="Delaux P.M."/>
            <person name="Dal Grande F."/>
            <person name="Keller J."/>
        </authorList>
    </citation>
    <scope>NUCLEOTIDE SEQUENCE [LARGE SCALE GENOMIC DNA]</scope>
    <source>
        <strain evidence="5 6">SAG 216-7</strain>
    </source>
</reference>
<dbReference type="PANTHER" id="PTHR24304">
    <property type="entry name" value="CYTOCHROME P450 FAMILY 7"/>
    <property type="match status" value="1"/>
</dbReference>
<dbReference type="Gene3D" id="1.10.630.10">
    <property type="entry name" value="Cytochrome P450"/>
    <property type="match status" value="1"/>
</dbReference>
<organism evidence="5 6">
    <name type="scientific">Coccomyxa subellipsoidea</name>
    <dbReference type="NCBI Taxonomy" id="248742"/>
    <lineage>
        <taxon>Eukaryota</taxon>
        <taxon>Viridiplantae</taxon>
        <taxon>Chlorophyta</taxon>
        <taxon>core chlorophytes</taxon>
        <taxon>Trebouxiophyceae</taxon>
        <taxon>Trebouxiophyceae incertae sedis</taxon>
        <taxon>Coccomyxaceae</taxon>
        <taxon>Coccomyxa</taxon>
    </lineage>
</organism>
<proteinExistence type="inferred from homology"/>
<keyword evidence="2" id="KW-0349">Heme</keyword>
<evidence type="ECO:0000256" key="2">
    <source>
        <dbReference type="ARBA" id="ARBA00022617"/>
    </source>
</evidence>
<dbReference type="InterPro" id="IPR050529">
    <property type="entry name" value="CYP450_sterol_14alpha_dmase"/>
</dbReference>
<protein>
    <recommendedName>
        <fullName evidence="7">Cytochrome P450</fullName>
    </recommendedName>
</protein>
<dbReference type="Proteomes" id="UP001491310">
    <property type="component" value="Unassembled WGS sequence"/>
</dbReference>
<name>A0ABR2YCM8_9CHLO</name>
<gene>
    <name evidence="5" type="ORF">WJX75_000885</name>
</gene>
<dbReference type="InterPro" id="IPR036396">
    <property type="entry name" value="Cyt_P450_sf"/>
</dbReference>
<dbReference type="PANTHER" id="PTHR24304:SF2">
    <property type="entry name" value="24-HYDROXYCHOLESTEROL 7-ALPHA-HYDROXYLASE"/>
    <property type="match status" value="1"/>
</dbReference>
<keyword evidence="4" id="KW-0408">Iron</keyword>
<evidence type="ECO:0008006" key="7">
    <source>
        <dbReference type="Google" id="ProtNLM"/>
    </source>
</evidence>
<evidence type="ECO:0000313" key="5">
    <source>
        <dbReference type="EMBL" id="KAK9902636.1"/>
    </source>
</evidence>
<comment type="similarity">
    <text evidence="1">Belongs to the cytochrome P450 family.</text>
</comment>
<evidence type="ECO:0000256" key="3">
    <source>
        <dbReference type="ARBA" id="ARBA00022723"/>
    </source>
</evidence>
<dbReference type="EMBL" id="JALJOT010000015">
    <property type="protein sequence ID" value="KAK9902636.1"/>
    <property type="molecule type" value="Genomic_DNA"/>
</dbReference>
<dbReference type="InterPro" id="IPR002403">
    <property type="entry name" value="Cyt_P450_E_grp-IV"/>
</dbReference>
<evidence type="ECO:0000256" key="4">
    <source>
        <dbReference type="ARBA" id="ARBA00023004"/>
    </source>
</evidence>
<dbReference type="Pfam" id="PF00067">
    <property type="entry name" value="p450"/>
    <property type="match status" value="1"/>
</dbReference>
<sequence>MGIALHGSDLIHRCRIKYGDVFTLKLAGRSITFLFSPAAIQQFFSAPDAQIAFRPAIQPFTQRVFGLPSERFFPKHTAVLAALRGLLAPGSLSSRLQPVAAVMQARLHALWADGGEVDLLEGVKEMLFAPTVEALFGVKFCKRHGAAGLADAFFCFEASFELAASPLPQFLQRGFCAARSHLLSAFRASLAAEDFEGELIGDLIRQSSMEPDLAPNVMLAVLWAALSNSVPATFWSTAFLLLPEHRRHLDSVMACLPPQLPGGATSAETSQDLESLVQVALDRKGPLAAAVAEAVRLRSPGVDLRMAAADLFLPITDGRQLSVKKGQLLAVSPYESHLDERLFGQCAFEYNPQRGDLAAISGVAGIGGVAGFAFGGGRYRCPGRFFAEAEIALVVALLLSRG</sequence>
<keyword evidence="6" id="KW-1185">Reference proteome</keyword>
<dbReference type="InterPro" id="IPR001128">
    <property type="entry name" value="Cyt_P450"/>
</dbReference>
<dbReference type="SUPFAM" id="SSF48264">
    <property type="entry name" value="Cytochrome P450"/>
    <property type="match status" value="1"/>
</dbReference>
<evidence type="ECO:0000313" key="6">
    <source>
        <dbReference type="Proteomes" id="UP001491310"/>
    </source>
</evidence>
<keyword evidence="3" id="KW-0479">Metal-binding</keyword>
<accession>A0ABR2YCM8</accession>
<evidence type="ECO:0000256" key="1">
    <source>
        <dbReference type="ARBA" id="ARBA00010617"/>
    </source>
</evidence>
<comment type="caution">
    <text evidence="5">The sequence shown here is derived from an EMBL/GenBank/DDBJ whole genome shotgun (WGS) entry which is preliminary data.</text>
</comment>
<dbReference type="PRINTS" id="PR00465">
    <property type="entry name" value="EP450IV"/>
</dbReference>